<feature type="transmembrane region" description="Helical" evidence="13">
    <location>
        <begin position="58"/>
        <end position="76"/>
    </location>
</feature>
<evidence type="ECO:0000256" key="2">
    <source>
        <dbReference type="ARBA" id="ARBA00004651"/>
    </source>
</evidence>
<keyword evidence="12 13" id="KW-0472">Membrane</keyword>
<keyword evidence="8" id="KW-0479">Metal-binding</keyword>
<comment type="subcellular location">
    <subcellularLocation>
        <location evidence="2">Cell membrane</location>
        <topology evidence="2">Multi-pass membrane protein</topology>
    </subcellularLocation>
</comment>
<dbReference type="AlphaFoldDB" id="A0A853GPZ9"/>
<feature type="transmembrane region" description="Helical" evidence="13">
    <location>
        <begin position="158"/>
        <end position="179"/>
    </location>
</feature>
<evidence type="ECO:0000313" key="15">
    <source>
        <dbReference type="EMBL" id="NYT85118.1"/>
    </source>
</evidence>
<dbReference type="InterPro" id="IPR051817">
    <property type="entry name" value="FDH_cytochrome_b556_subunit"/>
</dbReference>
<keyword evidence="16" id="KW-1185">Reference proteome</keyword>
<keyword evidence="7 13" id="KW-0812">Transmembrane</keyword>
<evidence type="ECO:0000256" key="4">
    <source>
        <dbReference type="ARBA" id="ARBA00022448"/>
    </source>
</evidence>
<dbReference type="Gene3D" id="1.20.950.20">
    <property type="entry name" value="Transmembrane di-heme cytochromes, Chain C"/>
    <property type="match status" value="1"/>
</dbReference>
<dbReference type="PANTHER" id="PTHR30074:SF5">
    <property type="entry name" value="FORMATE DEHYDROGENASE, NITRATE-INDUCIBLE, CYTOCHROME B556(FDN) SUBUNIT"/>
    <property type="match status" value="1"/>
</dbReference>
<gene>
    <name evidence="15" type="ORF">H0A62_05840</name>
</gene>
<evidence type="ECO:0000256" key="9">
    <source>
        <dbReference type="ARBA" id="ARBA00022982"/>
    </source>
</evidence>
<evidence type="ECO:0000256" key="13">
    <source>
        <dbReference type="SAM" id="Phobius"/>
    </source>
</evidence>
<keyword evidence="9" id="KW-0249">Electron transport</keyword>
<organism evidence="15 16">
    <name type="scientific">Pollutimonas harenae</name>
    <dbReference type="NCBI Taxonomy" id="657015"/>
    <lineage>
        <taxon>Bacteria</taxon>
        <taxon>Pseudomonadati</taxon>
        <taxon>Pseudomonadota</taxon>
        <taxon>Betaproteobacteria</taxon>
        <taxon>Burkholderiales</taxon>
        <taxon>Alcaligenaceae</taxon>
        <taxon>Pollutimonas</taxon>
    </lineage>
</organism>
<evidence type="ECO:0000256" key="3">
    <source>
        <dbReference type="ARBA" id="ARBA00010747"/>
    </source>
</evidence>
<dbReference type="PANTHER" id="PTHR30074">
    <property type="entry name" value="FORMATE DEHYDROGENASE, NITRATE-INDUCIBLE, CYTOCHROME B556 FDN SUBUNIT"/>
    <property type="match status" value="1"/>
</dbReference>
<accession>A0A853GPZ9</accession>
<comment type="caution">
    <text evidence="15">The sequence shown here is derived from an EMBL/GenBank/DDBJ whole genome shotgun (WGS) entry which is preliminary data.</text>
</comment>
<keyword evidence="10 13" id="KW-1133">Transmembrane helix</keyword>
<evidence type="ECO:0000256" key="12">
    <source>
        <dbReference type="ARBA" id="ARBA00023136"/>
    </source>
</evidence>
<evidence type="ECO:0000256" key="6">
    <source>
        <dbReference type="ARBA" id="ARBA00022617"/>
    </source>
</evidence>
<proteinExistence type="inferred from homology"/>
<dbReference type="GO" id="GO:0009061">
    <property type="term" value="P:anaerobic respiration"/>
    <property type="evidence" value="ECO:0007669"/>
    <property type="project" value="TreeGrafter"/>
</dbReference>
<dbReference type="InterPro" id="IPR016174">
    <property type="entry name" value="Di-haem_cyt_TM"/>
</dbReference>
<dbReference type="GO" id="GO:0022904">
    <property type="term" value="P:respiratory electron transport chain"/>
    <property type="evidence" value="ECO:0007669"/>
    <property type="project" value="InterPro"/>
</dbReference>
<evidence type="ECO:0000256" key="10">
    <source>
        <dbReference type="ARBA" id="ARBA00022989"/>
    </source>
</evidence>
<dbReference type="RefSeq" id="WP_130037354.1">
    <property type="nucleotide sequence ID" value="NZ_JACCEV010000001.1"/>
</dbReference>
<dbReference type="OrthoDB" id="9790598at2"/>
<feature type="transmembrane region" description="Helical" evidence="13">
    <location>
        <begin position="118"/>
        <end position="138"/>
    </location>
</feature>
<keyword evidence="4" id="KW-0813">Transport</keyword>
<comment type="cofactor">
    <cofactor evidence="1">
        <name>heme</name>
        <dbReference type="ChEBI" id="CHEBI:30413"/>
    </cofactor>
</comment>
<feature type="transmembrane region" description="Helical" evidence="13">
    <location>
        <begin position="21"/>
        <end position="46"/>
    </location>
</feature>
<evidence type="ECO:0000259" key="14">
    <source>
        <dbReference type="Pfam" id="PF01292"/>
    </source>
</evidence>
<dbReference type="FunFam" id="1.20.950.20:FF:000002">
    <property type="entry name" value="Formate dehydrogenase cytochrome b556 subunit"/>
    <property type="match status" value="1"/>
</dbReference>
<sequence>MNKVDKPRLIQRYTASQRINHWIIAITFVLLAVSGLALFHPAFYWFSHLLGGGVWTRILHPFIGILMFVCFAVFAARMFSHNLMNRDDVEWVKHIGDVLNNHEEKVPQAGRYNGGQKLLFFALIVLMLGLLLTGVVMWRSYFSYLFPIWGIRLASLLHALFAFLIICAIIVHIYAGIWVKGSVRAMTRGTVTPGWAWKHHRNWWRQLRGTTSHNK</sequence>
<dbReference type="GO" id="GO:0009055">
    <property type="term" value="F:electron transfer activity"/>
    <property type="evidence" value="ECO:0007669"/>
    <property type="project" value="InterPro"/>
</dbReference>
<evidence type="ECO:0000256" key="11">
    <source>
        <dbReference type="ARBA" id="ARBA00023004"/>
    </source>
</evidence>
<dbReference type="GO" id="GO:0009326">
    <property type="term" value="C:formate dehydrogenase complex"/>
    <property type="evidence" value="ECO:0007669"/>
    <property type="project" value="InterPro"/>
</dbReference>
<evidence type="ECO:0000256" key="7">
    <source>
        <dbReference type="ARBA" id="ARBA00022692"/>
    </source>
</evidence>
<evidence type="ECO:0000256" key="1">
    <source>
        <dbReference type="ARBA" id="ARBA00001971"/>
    </source>
</evidence>
<dbReference type="NCBIfam" id="TIGR01583">
    <property type="entry name" value="formate-DH-gamm"/>
    <property type="match status" value="1"/>
</dbReference>
<keyword evidence="11" id="KW-0408">Iron</keyword>
<dbReference type="GO" id="GO:0015944">
    <property type="term" value="P:formate oxidation"/>
    <property type="evidence" value="ECO:0007669"/>
    <property type="project" value="TreeGrafter"/>
</dbReference>
<protein>
    <submittedName>
        <fullName evidence="15">Formate dehydrogenase subunit gamma</fullName>
    </submittedName>
</protein>
<evidence type="ECO:0000256" key="5">
    <source>
        <dbReference type="ARBA" id="ARBA00022475"/>
    </source>
</evidence>
<evidence type="ECO:0000313" key="16">
    <source>
        <dbReference type="Proteomes" id="UP000554144"/>
    </source>
</evidence>
<dbReference type="InterPro" id="IPR006471">
    <property type="entry name" value="Formate_DH_gsu"/>
</dbReference>
<name>A0A853GPZ9_9BURK</name>
<comment type="similarity">
    <text evidence="3">Belongs to the formate dehydrogenase gamma subunit family.</text>
</comment>
<feature type="domain" description="Cytochrome b561 bacterial/Ni-hydrogenase" evidence="14">
    <location>
        <begin position="12"/>
        <end position="189"/>
    </location>
</feature>
<dbReference type="GO" id="GO:0008863">
    <property type="term" value="F:formate dehydrogenase (NAD+) activity"/>
    <property type="evidence" value="ECO:0007669"/>
    <property type="project" value="InterPro"/>
</dbReference>
<dbReference type="SUPFAM" id="SSF81342">
    <property type="entry name" value="Transmembrane di-heme cytochromes"/>
    <property type="match status" value="1"/>
</dbReference>
<keyword evidence="6" id="KW-0349">Heme</keyword>
<dbReference type="EMBL" id="JACCEV010000001">
    <property type="protein sequence ID" value="NYT85118.1"/>
    <property type="molecule type" value="Genomic_DNA"/>
</dbReference>
<evidence type="ECO:0000256" key="8">
    <source>
        <dbReference type="ARBA" id="ARBA00022723"/>
    </source>
</evidence>
<dbReference type="GO" id="GO:0005886">
    <property type="term" value="C:plasma membrane"/>
    <property type="evidence" value="ECO:0007669"/>
    <property type="project" value="UniProtKB-SubCell"/>
</dbReference>
<dbReference type="Proteomes" id="UP000554144">
    <property type="component" value="Unassembled WGS sequence"/>
</dbReference>
<keyword evidence="5" id="KW-1003">Cell membrane</keyword>
<dbReference type="InterPro" id="IPR011577">
    <property type="entry name" value="Cyt_b561_bac/Ni-Hgenase"/>
</dbReference>
<dbReference type="Pfam" id="PF01292">
    <property type="entry name" value="Ni_hydr_CYTB"/>
    <property type="match status" value="1"/>
</dbReference>
<dbReference type="GO" id="GO:0046872">
    <property type="term" value="F:metal ion binding"/>
    <property type="evidence" value="ECO:0007669"/>
    <property type="project" value="UniProtKB-KW"/>
</dbReference>
<reference evidence="15 16" key="1">
    <citation type="submission" date="2020-07" db="EMBL/GenBank/DDBJ databases">
        <title>Taxonomic revisions and descriptions of new bacterial species based on genomic comparisons in the high-G+C-content subgroup of the family Alcaligenaceae.</title>
        <authorList>
            <person name="Szabo A."/>
            <person name="Felfoldi T."/>
        </authorList>
    </citation>
    <scope>NUCLEOTIDE SEQUENCE [LARGE SCALE GENOMIC DNA]</scope>
    <source>
        <strain evidence="15 16">DSM 25667</strain>
    </source>
</reference>
<dbReference type="GO" id="GO:0036397">
    <property type="term" value="F:formate dehydrogenase (quinone) activity"/>
    <property type="evidence" value="ECO:0007669"/>
    <property type="project" value="TreeGrafter"/>
</dbReference>